<dbReference type="InterPro" id="IPR000109">
    <property type="entry name" value="POT_fam"/>
</dbReference>
<dbReference type="Gene3D" id="1.20.1250.20">
    <property type="entry name" value="MFS general substrate transporter like domains"/>
    <property type="match status" value="1"/>
</dbReference>
<evidence type="ECO:0000256" key="8">
    <source>
        <dbReference type="SAM" id="Phobius"/>
    </source>
</evidence>
<dbReference type="AlphaFoldDB" id="A0AAV0YUZ7"/>
<evidence type="ECO:0000256" key="3">
    <source>
        <dbReference type="ARBA" id="ARBA00022692"/>
    </source>
</evidence>
<name>A0AAV0YUZ7_VICFA</name>
<dbReference type="EMBL" id="OX451736">
    <property type="protein sequence ID" value="CAI8589709.1"/>
    <property type="molecule type" value="Genomic_DNA"/>
</dbReference>
<dbReference type="Gene3D" id="1.25.40.10">
    <property type="entry name" value="Tetratricopeptide repeat domain"/>
    <property type="match status" value="1"/>
</dbReference>
<feature type="transmembrane region" description="Helical" evidence="8">
    <location>
        <begin position="288"/>
        <end position="308"/>
    </location>
</feature>
<dbReference type="Pfam" id="PF00854">
    <property type="entry name" value="PTR2"/>
    <property type="match status" value="1"/>
</dbReference>
<dbReference type="PANTHER" id="PTHR11654">
    <property type="entry name" value="OLIGOPEPTIDE TRANSPORTER-RELATED"/>
    <property type="match status" value="1"/>
</dbReference>
<evidence type="ECO:0000256" key="7">
    <source>
        <dbReference type="PROSITE-ProRule" id="PRU00708"/>
    </source>
</evidence>
<evidence type="ECO:0000313" key="9">
    <source>
        <dbReference type="EMBL" id="CAI8589709.1"/>
    </source>
</evidence>
<dbReference type="InterPro" id="IPR011990">
    <property type="entry name" value="TPR-like_helical_dom_sf"/>
</dbReference>
<protein>
    <submittedName>
        <fullName evidence="9">Uncharacterized protein</fullName>
    </submittedName>
</protein>
<evidence type="ECO:0000256" key="4">
    <source>
        <dbReference type="ARBA" id="ARBA00022737"/>
    </source>
</evidence>
<comment type="similarity">
    <text evidence="2">Belongs to the major facilitator superfamily. Proton-dependent oligopeptide transporter (POT/PTR) (TC 2.A.17) family.</text>
</comment>
<sequence length="370" mass="41574">MGTTGLGDNVKEVDAEHVLHNITNPEIAILAVKYFQKKIEPERHVVLYNVLFKLFREINDFEKAEKVFEEMLQRGVKPDVVTFSTLIRCASVCSLPHKSVELFERMPSFGCEPDHNVSSSMIYVYARTGNVDMALKLYDDAKNEKWPVRAVAFSALIKMYVFVVLIFIKVKKKYINGFLSLKQGLLAIQLTAVFKNLHPPSCAKESSTCIGPTAGQMTFLFSGFCLLLIGAAGIRPCNLAFGVDQFNPKTESGKKGINSFFNWYYFTFTFAQMISLSLIVYVQSSVSWAIGLGIPAALMLLACVLFFMGDKLYVKVKPSGSPIKSIVQVLVVAVKKRRVKLPAQHPMLSLFDYVPSKCDYPKLPHTYQFR</sequence>
<dbReference type="EMBL" id="OX451735">
    <property type="protein sequence ID" value="CAI8595302.1"/>
    <property type="molecule type" value="Genomic_DNA"/>
</dbReference>
<evidence type="ECO:0000313" key="10">
    <source>
        <dbReference type="EMBL" id="CAI8595302.1"/>
    </source>
</evidence>
<dbReference type="Proteomes" id="UP001157006">
    <property type="component" value="Chromosome 1L"/>
</dbReference>
<organism evidence="9 11">
    <name type="scientific">Vicia faba</name>
    <name type="common">Broad bean</name>
    <name type="synonym">Faba vulgaris</name>
    <dbReference type="NCBI Taxonomy" id="3906"/>
    <lineage>
        <taxon>Eukaryota</taxon>
        <taxon>Viridiplantae</taxon>
        <taxon>Streptophyta</taxon>
        <taxon>Embryophyta</taxon>
        <taxon>Tracheophyta</taxon>
        <taxon>Spermatophyta</taxon>
        <taxon>Magnoliopsida</taxon>
        <taxon>eudicotyledons</taxon>
        <taxon>Gunneridae</taxon>
        <taxon>Pentapetalae</taxon>
        <taxon>rosids</taxon>
        <taxon>fabids</taxon>
        <taxon>Fabales</taxon>
        <taxon>Fabaceae</taxon>
        <taxon>Papilionoideae</taxon>
        <taxon>50 kb inversion clade</taxon>
        <taxon>NPAAA clade</taxon>
        <taxon>Hologalegina</taxon>
        <taxon>IRL clade</taxon>
        <taxon>Fabeae</taxon>
        <taxon>Vicia</taxon>
    </lineage>
</organism>
<dbReference type="Pfam" id="PF13041">
    <property type="entry name" value="PPR_2"/>
    <property type="match status" value="1"/>
</dbReference>
<evidence type="ECO:0000313" key="11">
    <source>
        <dbReference type="Proteomes" id="UP001157006"/>
    </source>
</evidence>
<keyword evidence="11" id="KW-1185">Reference proteome</keyword>
<feature type="repeat" description="PPR" evidence="7">
    <location>
        <begin position="79"/>
        <end position="113"/>
    </location>
</feature>
<proteinExistence type="inferred from homology"/>
<dbReference type="PROSITE" id="PS51375">
    <property type="entry name" value="PPR"/>
    <property type="match status" value="2"/>
</dbReference>
<evidence type="ECO:0000256" key="2">
    <source>
        <dbReference type="ARBA" id="ARBA00005982"/>
    </source>
</evidence>
<dbReference type="GO" id="GO:0016020">
    <property type="term" value="C:membrane"/>
    <property type="evidence" value="ECO:0007669"/>
    <property type="project" value="UniProtKB-SubCell"/>
</dbReference>
<feature type="transmembrane region" description="Helical" evidence="8">
    <location>
        <begin position="263"/>
        <end position="282"/>
    </location>
</feature>
<keyword evidence="3 8" id="KW-0812">Transmembrane</keyword>
<dbReference type="GO" id="GO:0022857">
    <property type="term" value="F:transmembrane transporter activity"/>
    <property type="evidence" value="ECO:0007669"/>
    <property type="project" value="InterPro"/>
</dbReference>
<keyword evidence="4" id="KW-0677">Repeat</keyword>
<dbReference type="InterPro" id="IPR036259">
    <property type="entry name" value="MFS_trans_sf"/>
</dbReference>
<feature type="repeat" description="PPR" evidence="7">
    <location>
        <begin position="44"/>
        <end position="78"/>
    </location>
</feature>
<feature type="transmembrane region" description="Helical" evidence="8">
    <location>
        <begin position="146"/>
        <end position="168"/>
    </location>
</feature>
<reference evidence="9 11" key="1">
    <citation type="submission" date="2023-01" db="EMBL/GenBank/DDBJ databases">
        <authorList>
            <person name="Kreplak J."/>
        </authorList>
    </citation>
    <scope>NUCLEOTIDE SEQUENCE [LARGE SCALE GENOMIC DNA]</scope>
</reference>
<gene>
    <name evidence="10" type="ORF">VFH_I184600</name>
    <name evidence="9" type="ORF">VFH_I405800</name>
</gene>
<accession>A0AAV0YUZ7</accession>
<dbReference type="Pfam" id="PF01535">
    <property type="entry name" value="PPR"/>
    <property type="match status" value="1"/>
</dbReference>
<evidence type="ECO:0000256" key="5">
    <source>
        <dbReference type="ARBA" id="ARBA00022989"/>
    </source>
</evidence>
<evidence type="ECO:0000256" key="6">
    <source>
        <dbReference type="ARBA" id="ARBA00023136"/>
    </source>
</evidence>
<dbReference type="SUPFAM" id="SSF103473">
    <property type="entry name" value="MFS general substrate transporter"/>
    <property type="match status" value="1"/>
</dbReference>
<comment type="subcellular location">
    <subcellularLocation>
        <location evidence="1">Membrane</location>
        <topology evidence="1">Multi-pass membrane protein</topology>
    </subcellularLocation>
</comment>
<keyword evidence="6 8" id="KW-0472">Membrane</keyword>
<dbReference type="InterPro" id="IPR002885">
    <property type="entry name" value="PPR_rpt"/>
</dbReference>
<evidence type="ECO:0000256" key="1">
    <source>
        <dbReference type="ARBA" id="ARBA00004141"/>
    </source>
</evidence>
<keyword evidence="5 8" id="KW-1133">Transmembrane helix</keyword>
<dbReference type="NCBIfam" id="TIGR00756">
    <property type="entry name" value="PPR"/>
    <property type="match status" value="3"/>
</dbReference>
<feature type="transmembrane region" description="Helical" evidence="8">
    <location>
        <begin position="214"/>
        <end position="234"/>
    </location>
</feature>
<dbReference type="Proteomes" id="UP001157006">
    <property type="component" value="Chromosome 1S"/>
</dbReference>